<dbReference type="GO" id="GO:0016020">
    <property type="term" value="C:membrane"/>
    <property type="evidence" value="ECO:0007669"/>
    <property type="project" value="UniProtKB-SubCell"/>
</dbReference>
<feature type="transmembrane region" description="Helical" evidence="8">
    <location>
        <begin position="277"/>
        <end position="300"/>
    </location>
</feature>
<dbReference type="PROSITE" id="PS50850">
    <property type="entry name" value="MFS"/>
    <property type="match status" value="1"/>
</dbReference>
<dbReference type="InterPro" id="IPR005828">
    <property type="entry name" value="MFS_sugar_transport-like"/>
</dbReference>
<evidence type="ECO:0000256" key="6">
    <source>
        <dbReference type="ARBA" id="ARBA00023136"/>
    </source>
</evidence>
<dbReference type="GO" id="GO:0005366">
    <property type="term" value="F:myo-inositol:proton symporter activity"/>
    <property type="evidence" value="ECO:0007669"/>
    <property type="project" value="TreeGrafter"/>
</dbReference>
<organism evidence="10 11">
    <name type="scientific">Liquidambar formosana</name>
    <name type="common">Formosan gum</name>
    <dbReference type="NCBI Taxonomy" id="63359"/>
    <lineage>
        <taxon>Eukaryota</taxon>
        <taxon>Viridiplantae</taxon>
        <taxon>Streptophyta</taxon>
        <taxon>Embryophyta</taxon>
        <taxon>Tracheophyta</taxon>
        <taxon>Spermatophyta</taxon>
        <taxon>Magnoliopsida</taxon>
        <taxon>eudicotyledons</taxon>
        <taxon>Gunneridae</taxon>
        <taxon>Pentapetalae</taxon>
        <taxon>Saxifragales</taxon>
        <taxon>Altingiaceae</taxon>
        <taxon>Liquidambar</taxon>
    </lineage>
</organism>
<dbReference type="PRINTS" id="PR00171">
    <property type="entry name" value="SUGRTRNSPORT"/>
</dbReference>
<evidence type="ECO:0000256" key="5">
    <source>
        <dbReference type="ARBA" id="ARBA00022989"/>
    </source>
</evidence>
<evidence type="ECO:0000256" key="4">
    <source>
        <dbReference type="ARBA" id="ARBA00022692"/>
    </source>
</evidence>
<feature type="transmembrane region" description="Helical" evidence="8">
    <location>
        <begin position="344"/>
        <end position="365"/>
    </location>
</feature>
<feature type="transmembrane region" description="Helical" evidence="8">
    <location>
        <begin position="184"/>
        <end position="206"/>
    </location>
</feature>
<keyword evidence="3 7" id="KW-0813">Transport</keyword>
<dbReference type="InterPro" id="IPR036259">
    <property type="entry name" value="MFS_trans_sf"/>
</dbReference>
<evidence type="ECO:0000313" key="10">
    <source>
        <dbReference type="EMBL" id="KAK9268058.1"/>
    </source>
</evidence>
<evidence type="ECO:0000256" key="8">
    <source>
        <dbReference type="SAM" id="Phobius"/>
    </source>
</evidence>
<evidence type="ECO:0000313" key="11">
    <source>
        <dbReference type="Proteomes" id="UP001415857"/>
    </source>
</evidence>
<keyword evidence="6 8" id="KW-0472">Membrane</keyword>
<dbReference type="PANTHER" id="PTHR48020:SF24">
    <property type="entry name" value="INOSITOL TRANSPORTER 4"/>
    <property type="match status" value="1"/>
</dbReference>
<dbReference type="Gene3D" id="1.20.1250.20">
    <property type="entry name" value="MFS general substrate transporter like domains"/>
    <property type="match status" value="1"/>
</dbReference>
<dbReference type="Proteomes" id="UP001415857">
    <property type="component" value="Unassembled WGS sequence"/>
</dbReference>
<dbReference type="InterPro" id="IPR005829">
    <property type="entry name" value="Sugar_transporter_CS"/>
</dbReference>
<proteinExistence type="inferred from homology"/>
<dbReference type="PROSITE" id="PS00217">
    <property type="entry name" value="SUGAR_TRANSPORT_2"/>
    <property type="match status" value="1"/>
</dbReference>
<accession>A0AAP0N8M3</accession>
<dbReference type="NCBIfam" id="TIGR00879">
    <property type="entry name" value="SP"/>
    <property type="match status" value="1"/>
</dbReference>
<feature type="transmembrane region" description="Helical" evidence="8">
    <location>
        <begin position="156"/>
        <end position="178"/>
    </location>
</feature>
<protein>
    <recommendedName>
        <fullName evidence="9">Major facilitator superfamily (MFS) profile domain-containing protein</fullName>
    </recommendedName>
</protein>
<reference evidence="10 11" key="1">
    <citation type="journal article" date="2024" name="Plant J.">
        <title>Genome sequences and population genomics reveal climatic adaptation and genomic divergence between two closely related sweetgum species.</title>
        <authorList>
            <person name="Xu W.Q."/>
            <person name="Ren C.Q."/>
            <person name="Zhang X.Y."/>
            <person name="Comes H.P."/>
            <person name="Liu X.H."/>
            <person name="Li Y.G."/>
            <person name="Kettle C.J."/>
            <person name="Jalonen R."/>
            <person name="Gaisberger H."/>
            <person name="Ma Y.Z."/>
            <person name="Qiu Y.X."/>
        </authorList>
    </citation>
    <scope>NUCLEOTIDE SEQUENCE [LARGE SCALE GENOMIC DNA]</scope>
    <source>
        <strain evidence="10">Hangzhou</strain>
    </source>
</reference>
<feature type="transmembrane region" description="Helical" evidence="8">
    <location>
        <begin position="97"/>
        <end position="116"/>
    </location>
</feature>
<dbReference type="FunFam" id="1.20.1250.20:FF:000121">
    <property type="entry name" value="Probable inositol transporter 2"/>
    <property type="match status" value="1"/>
</dbReference>
<dbReference type="SUPFAM" id="SSF103473">
    <property type="entry name" value="MFS general substrate transporter"/>
    <property type="match status" value="1"/>
</dbReference>
<dbReference type="PROSITE" id="PS00216">
    <property type="entry name" value="SUGAR_TRANSPORT_1"/>
    <property type="match status" value="1"/>
</dbReference>
<dbReference type="Pfam" id="PF00083">
    <property type="entry name" value="Sugar_tr"/>
    <property type="match status" value="1"/>
</dbReference>
<dbReference type="InterPro" id="IPR020846">
    <property type="entry name" value="MFS_dom"/>
</dbReference>
<keyword evidence="5 8" id="KW-1133">Transmembrane helix</keyword>
<gene>
    <name evidence="10" type="ORF">L1049_010497</name>
</gene>
<keyword evidence="4 8" id="KW-0812">Transmembrane</keyword>
<sequence>MEGGVPKADRTEFTECWRTSLKTPYIMRLALSAGIGGLLFGYDTGVISGALLYIRDDFEAVDRKTWLQETIVSMAVAGAIFGAAVGGWMNDRFGRKISILVADFVFFVGAIVMAVAPSPAVIIVGRVFVGLGVGMASMTSPLYISEASPARIRGALVSTNGLLITGGQFLSYLINLAFTKAPGTWRWMLGVAGLPAVVQFVLMLSLPESPRWLYRKNRVDEARAILEKIYPADEVEDEIKALQESVENEMAEEGAIGDGNFATKLKKALSNKIVRRGLYAGITVQVAQQFVGINTVMYYSPTIVQFAGFASNKTALALSLITSGLNAVGSIVSMAFVDRYGRRRLMIVSMFGIITCLVVLSIVFFQASIHAPSISGFETTHFGGNSTCAAYTTAPDAKSWNCMSCLKADDCGFCSNAAQEYGPGACLVATDETKKCMRCRTSYVVHQWLSKQIWILSSHTPWIIYHLLFTWNGNRTMDC</sequence>
<feature type="transmembrane region" description="Helical" evidence="8">
    <location>
        <begin position="29"/>
        <end position="54"/>
    </location>
</feature>
<evidence type="ECO:0000256" key="2">
    <source>
        <dbReference type="ARBA" id="ARBA00010992"/>
    </source>
</evidence>
<dbReference type="EMBL" id="JBBPBK010000016">
    <property type="protein sequence ID" value="KAK9268058.1"/>
    <property type="molecule type" value="Genomic_DNA"/>
</dbReference>
<evidence type="ECO:0000256" key="3">
    <source>
        <dbReference type="ARBA" id="ARBA00022448"/>
    </source>
</evidence>
<evidence type="ECO:0000259" key="9">
    <source>
        <dbReference type="PROSITE" id="PS50850"/>
    </source>
</evidence>
<comment type="subcellular location">
    <subcellularLocation>
        <location evidence="1">Membrane</location>
        <topology evidence="1">Multi-pass membrane protein</topology>
    </subcellularLocation>
</comment>
<feature type="transmembrane region" description="Helical" evidence="8">
    <location>
        <begin position="315"/>
        <end position="337"/>
    </location>
</feature>
<feature type="domain" description="Major facilitator superfamily (MFS) profile" evidence="9">
    <location>
        <begin position="29"/>
        <end position="479"/>
    </location>
</feature>
<comment type="similarity">
    <text evidence="2 7">Belongs to the major facilitator superfamily. Sugar transporter (TC 2.A.1.1) family.</text>
</comment>
<dbReference type="InterPro" id="IPR050814">
    <property type="entry name" value="Myo-inositol_Transporter"/>
</dbReference>
<dbReference type="InterPro" id="IPR003663">
    <property type="entry name" value="Sugar/inositol_transpt"/>
</dbReference>
<dbReference type="AlphaFoldDB" id="A0AAP0N8M3"/>
<feature type="transmembrane region" description="Helical" evidence="8">
    <location>
        <begin position="122"/>
        <end position="144"/>
    </location>
</feature>
<name>A0AAP0N8M3_LIQFO</name>
<dbReference type="PANTHER" id="PTHR48020">
    <property type="entry name" value="PROTON MYO-INOSITOL COTRANSPORTER"/>
    <property type="match status" value="1"/>
</dbReference>
<keyword evidence="11" id="KW-1185">Reference proteome</keyword>
<feature type="transmembrane region" description="Helical" evidence="8">
    <location>
        <begin position="66"/>
        <end position="85"/>
    </location>
</feature>
<evidence type="ECO:0000256" key="1">
    <source>
        <dbReference type="ARBA" id="ARBA00004141"/>
    </source>
</evidence>
<comment type="caution">
    <text evidence="10">The sequence shown here is derived from an EMBL/GenBank/DDBJ whole genome shotgun (WGS) entry which is preliminary data.</text>
</comment>
<evidence type="ECO:0000256" key="7">
    <source>
        <dbReference type="RuleBase" id="RU003346"/>
    </source>
</evidence>